<feature type="transmembrane region" description="Helical" evidence="1">
    <location>
        <begin position="135"/>
        <end position="155"/>
    </location>
</feature>
<evidence type="ECO:0000313" key="3">
    <source>
        <dbReference type="Proteomes" id="UP000093903"/>
    </source>
</evidence>
<proteinExistence type="predicted"/>
<feature type="transmembrane region" description="Helical" evidence="1">
    <location>
        <begin position="378"/>
        <end position="394"/>
    </location>
</feature>
<feature type="transmembrane region" description="Helical" evidence="1">
    <location>
        <begin position="349"/>
        <end position="372"/>
    </location>
</feature>
<sequence length="461" mass="53615">MIQRQNCFHELFAYLGKLKYTILLLGLVIWLLSPMLGLIPLLIFSQIDVSQSVIKNTRKKNYILNYFCILAVLFTVTITASTYSVVGDLKQYTIIYDQLGGTNFFDFFKKINMEPVTFIIPDLVKRYFYLNRFDFILLQAITMNCAYFALARVFMPNYYPTVIMLNICSIAYFQQLFLMRQYYSFIFLVPFIYLVNWKYKLVLGLIALFTHSSTVIFTIPQIIVTMTITDQRVKHGKEDSISILKLVQSFQRWLKKLLLDRFVLYVALLTITLSFILLTKSGFISNTQVLLGSNAFVQEVSPRLATTLSSYSNTEYLLGLSRDLWKVAVIDIMFLPLLLVQIRFNREPLVCYSWVLAFASSAISLLLFYVGIPAFGRLVYFLSGLSGFFYTFVLKSSNLFHKRNFFSFAIFGAISAKIVYFYYFLFSFLRSDANPYLWGGHVIQANIYDYIEYLLNINRNL</sequence>
<keyword evidence="1" id="KW-1133">Transmembrane helix</keyword>
<evidence type="ECO:0000256" key="1">
    <source>
        <dbReference type="SAM" id="Phobius"/>
    </source>
</evidence>
<accession>A0A853MI86</accession>
<feature type="transmembrane region" description="Helical" evidence="1">
    <location>
        <begin position="262"/>
        <end position="284"/>
    </location>
</feature>
<feature type="transmembrane region" description="Helical" evidence="1">
    <location>
        <begin position="20"/>
        <end position="43"/>
    </location>
</feature>
<protein>
    <submittedName>
        <fullName evidence="2">Uncharacterized protein</fullName>
    </submittedName>
</protein>
<reference evidence="2 3" key="1">
    <citation type="submission" date="2016-05" db="EMBL/GenBank/DDBJ databases">
        <title>First complete genome of the cyanobacterium Cylindrospermopsis raciborskii CS505, containing a circular chromosome and a single extrachromosomal element.</title>
        <authorList>
            <person name="Fuentes J."/>
            <person name="Tamames J."/>
            <person name="Allen E."/>
            <person name="Plominski A."/>
            <person name="Vasquez M."/>
        </authorList>
    </citation>
    <scope>NUCLEOTIDE SEQUENCE [LARGE SCALE GENOMIC DNA]</scope>
    <source>
        <strain evidence="2 3">CS505</strain>
    </source>
</reference>
<keyword evidence="1" id="KW-0472">Membrane</keyword>
<evidence type="ECO:0000313" key="2">
    <source>
        <dbReference type="EMBL" id="OBU76966.1"/>
    </source>
</evidence>
<gene>
    <name evidence="2" type="ORF">A9P98_12160</name>
</gene>
<dbReference type="Proteomes" id="UP000093903">
    <property type="component" value="Unassembled WGS sequence"/>
</dbReference>
<feature type="transmembrane region" description="Helical" evidence="1">
    <location>
        <begin position="176"/>
        <end position="195"/>
    </location>
</feature>
<comment type="caution">
    <text evidence="2">The sequence shown here is derived from an EMBL/GenBank/DDBJ whole genome shotgun (WGS) entry which is preliminary data.</text>
</comment>
<feature type="transmembrane region" description="Helical" evidence="1">
    <location>
        <begin position="63"/>
        <end position="86"/>
    </location>
</feature>
<dbReference type="AlphaFoldDB" id="A0A853MI86"/>
<feature type="transmembrane region" description="Helical" evidence="1">
    <location>
        <begin position="406"/>
        <end position="429"/>
    </location>
</feature>
<feature type="transmembrane region" description="Helical" evidence="1">
    <location>
        <begin position="201"/>
        <end position="224"/>
    </location>
</feature>
<organism evidence="2 3">
    <name type="scientific">Cylindrospermopsis raciborskii CS-505</name>
    <dbReference type="NCBI Taxonomy" id="533240"/>
    <lineage>
        <taxon>Bacteria</taxon>
        <taxon>Bacillati</taxon>
        <taxon>Cyanobacteriota</taxon>
        <taxon>Cyanophyceae</taxon>
        <taxon>Nostocales</taxon>
        <taxon>Aphanizomenonaceae</taxon>
        <taxon>Cylindrospermopsis</taxon>
    </lineage>
</organism>
<keyword evidence="1" id="KW-0812">Transmembrane</keyword>
<name>A0A853MI86_9CYAN</name>
<dbReference type="RefSeq" id="WP_065180010.1">
    <property type="nucleotide sequence ID" value="NZ_LYXA01000001.1"/>
</dbReference>
<dbReference type="EMBL" id="LYXA01000001">
    <property type="protein sequence ID" value="OBU76966.1"/>
    <property type="molecule type" value="Genomic_DNA"/>
</dbReference>